<dbReference type="InterPro" id="IPR016032">
    <property type="entry name" value="Sig_transdc_resp-reg_C-effctor"/>
</dbReference>
<dbReference type="GO" id="GO:0003677">
    <property type="term" value="F:DNA binding"/>
    <property type="evidence" value="ECO:0007669"/>
    <property type="project" value="UniProtKB-KW"/>
</dbReference>
<dbReference type="SUPFAM" id="SSF46894">
    <property type="entry name" value="C-terminal effector domain of the bipartite response regulators"/>
    <property type="match status" value="1"/>
</dbReference>
<gene>
    <name evidence="5" type="ORF">KSF_008990</name>
</gene>
<protein>
    <submittedName>
        <fullName evidence="5">Helix-turn-helix transcriptional regulator</fullName>
    </submittedName>
</protein>
<keyword evidence="1" id="KW-0805">Transcription regulation</keyword>
<sequence>MIRAFVLAPTPMMQAGLHSLLTHPDLQIVGTAQTPEALSTSTENIDVVIMADAGQVRDVGHMLALFPRLALVVLTDNTTQVVSTLQTLELHGWGTVPLDAPAAQLQAAVVSAAQGLVALPHAFASTLTPERRGAAFERVILEGTTDESLTPREREVLELVSQGLSNKLIARRLHISEHTVKFHISSITGKLGASSRTDAVSQGLRRGLITL</sequence>
<keyword evidence="6" id="KW-1185">Reference proteome</keyword>
<name>A0A8J3IAF5_9CHLR</name>
<evidence type="ECO:0000313" key="5">
    <source>
        <dbReference type="EMBL" id="GHO90851.1"/>
    </source>
</evidence>
<dbReference type="Pfam" id="PF00196">
    <property type="entry name" value="GerE"/>
    <property type="match status" value="1"/>
</dbReference>
<accession>A0A8J3IAF5</accession>
<dbReference type="PANTHER" id="PTHR44688:SF25">
    <property type="entry name" value="HTH LUXR-TYPE DOMAIN-CONTAINING PROTEIN"/>
    <property type="match status" value="1"/>
</dbReference>
<dbReference type="Gene3D" id="3.40.50.2300">
    <property type="match status" value="1"/>
</dbReference>
<evidence type="ECO:0000256" key="2">
    <source>
        <dbReference type="ARBA" id="ARBA00023125"/>
    </source>
</evidence>
<keyword evidence="3" id="KW-0804">Transcription</keyword>
<organism evidence="5 6">
    <name type="scientific">Reticulibacter mediterranei</name>
    <dbReference type="NCBI Taxonomy" id="2778369"/>
    <lineage>
        <taxon>Bacteria</taxon>
        <taxon>Bacillati</taxon>
        <taxon>Chloroflexota</taxon>
        <taxon>Ktedonobacteria</taxon>
        <taxon>Ktedonobacterales</taxon>
        <taxon>Reticulibacteraceae</taxon>
        <taxon>Reticulibacter</taxon>
    </lineage>
</organism>
<dbReference type="PROSITE" id="PS00622">
    <property type="entry name" value="HTH_LUXR_1"/>
    <property type="match status" value="1"/>
</dbReference>
<dbReference type="PANTHER" id="PTHR44688">
    <property type="entry name" value="DNA-BINDING TRANSCRIPTIONAL ACTIVATOR DEVR_DOSR"/>
    <property type="match status" value="1"/>
</dbReference>
<dbReference type="Proteomes" id="UP000597444">
    <property type="component" value="Unassembled WGS sequence"/>
</dbReference>
<dbReference type="InterPro" id="IPR000792">
    <property type="entry name" value="Tscrpt_reg_LuxR_C"/>
</dbReference>
<evidence type="ECO:0000256" key="3">
    <source>
        <dbReference type="ARBA" id="ARBA00023163"/>
    </source>
</evidence>
<dbReference type="EMBL" id="BNJK01000001">
    <property type="protein sequence ID" value="GHO90851.1"/>
    <property type="molecule type" value="Genomic_DNA"/>
</dbReference>
<dbReference type="SMART" id="SM00421">
    <property type="entry name" value="HTH_LUXR"/>
    <property type="match status" value="1"/>
</dbReference>
<reference evidence="5" key="1">
    <citation type="submission" date="2020-10" db="EMBL/GenBank/DDBJ databases">
        <title>Taxonomic study of unclassified bacteria belonging to the class Ktedonobacteria.</title>
        <authorList>
            <person name="Yabe S."/>
            <person name="Wang C.M."/>
            <person name="Zheng Y."/>
            <person name="Sakai Y."/>
            <person name="Cavaletti L."/>
            <person name="Monciardini P."/>
            <person name="Donadio S."/>
        </authorList>
    </citation>
    <scope>NUCLEOTIDE SEQUENCE</scope>
    <source>
        <strain evidence="5">ID150040</strain>
    </source>
</reference>
<feature type="domain" description="HTH luxR-type" evidence="4">
    <location>
        <begin position="142"/>
        <end position="207"/>
    </location>
</feature>
<evidence type="ECO:0000313" key="6">
    <source>
        <dbReference type="Proteomes" id="UP000597444"/>
    </source>
</evidence>
<evidence type="ECO:0000259" key="4">
    <source>
        <dbReference type="PROSITE" id="PS50043"/>
    </source>
</evidence>
<dbReference type="PRINTS" id="PR00038">
    <property type="entry name" value="HTHLUXR"/>
</dbReference>
<comment type="caution">
    <text evidence="5">The sequence shown here is derived from an EMBL/GenBank/DDBJ whole genome shotgun (WGS) entry which is preliminary data.</text>
</comment>
<dbReference type="PROSITE" id="PS50043">
    <property type="entry name" value="HTH_LUXR_2"/>
    <property type="match status" value="1"/>
</dbReference>
<dbReference type="CDD" id="cd06170">
    <property type="entry name" value="LuxR_C_like"/>
    <property type="match status" value="1"/>
</dbReference>
<dbReference type="AlphaFoldDB" id="A0A8J3IAF5"/>
<evidence type="ECO:0000256" key="1">
    <source>
        <dbReference type="ARBA" id="ARBA00023015"/>
    </source>
</evidence>
<dbReference type="RefSeq" id="WP_220201786.1">
    <property type="nucleotide sequence ID" value="NZ_BNJK01000001.1"/>
</dbReference>
<dbReference type="GO" id="GO:0006355">
    <property type="term" value="P:regulation of DNA-templated transcription"/>
    <property type="evidence" value="ECO:0007669"/>
    <property type="project" value="InterPro"/>
</dbReference>
<proteinExistence type="predicted"/>
<keyword evidence="2" id="KW-0238">DNA-binding</keyword>